<sequence>GGQTIIARYYHLSAMRVSVGQSVAKGQVIGLTGSTGASTGPHLHFEIHIGSIGYGSPMWATAGNTVNPVVWLASH</sequence>
<dbReference type="InterPro" id="IPR016047">
    <property type="entry name" value="M23ase_b-sheet_dom"/>
</dbReference>
<dbReference type="SUPFAM" id="SSF51261">
    <property type="entry name" value="Duplicated hybrid motif"/>
    <property type="match status" value="1"/>
</dbReference>
<dbReference type="EMBL" id="KF118746">
    <property type="protein sequence ID" value="AIA86009.1"/>
    <property type="molecule type" value="Genomic_DNA"/>
</dbReference>
<dbReference type="InterPro" id="IPR050570">
    <property type="entry name" value="Cell_wall_metabolism_enzyme"/>
</dbReference>
<evidence type="ECO:0000259" key="1">
    <source>
        <dbReference type="Pfam" id="PF01551"/>
    </source>
</evidence>
<proteinExistence type="predicted"/>
<accession>A0A060BSV2</accession>
<feature type="domain" description="M23ase beta-sheet core" evidence="1">
    <location>
        <begin position="2"/>
        <end position="49"/>
    </location>
</feature>
<dbReference type="InterPro" id="IPR011055">
    <property type="entry name" value="Dup_hybrid_motif"/>
</dbReference>
<protein>
    <submittedName>
        <fullName evidence="2">Peptidase_M23</fullName>
    </submittedName>
</protein>
<dbReference type="GO" id="GO:0004222">
    <property type="term" value="F:metalloendopeptidase activity"/>
    <property type="evidence" value="ECO:0007669"/>
    <property type="project" value="TreeGrafter"/>
</dbReference>
<evidence type="ECO:0000313" key="2">
    <source>
        <dbReference type="EMBL" id="AIA86009.1"/>
    </source>
</evidence>
<dbReference type="Pfam" id="PF01551">
    <property type="entry name" value="Peptidase_M23"/>
    <property type="match status" value="1"/>
</dbReference>
<organism evidence="2">
    <name type="scientific">uncultured Streptomyces sp</name>
    <dbReference type="NCBI Taxonomy" id="174707"/>
    <lineage>
        <taxon>Bacteria</taxon>
        <taxon>Bacillati</taxon>
        <taxon>Actinomycetota</taxon>
        <taxon>Actinomycetes</taxon>
        <taxon>Kitasatosporales</taxon>
        <taxon>Streptomycetaceae</taxon>
        <taxon>Streptomyces</taxon>
        <taxon>environmental samples</taxon>
    </lineage>
</organism>
<dbReference type="PANTHER" id="PTHR21666:SF270">
    <property type="entry name" value="MUREIN HYDROLASE ACTIVATOR ENVC"/>
    <property type="match status" value="1"/>
</dbReference>
<feature type="non-terminal residue" evidence="2">
    <location>
        <position position="1"/>
    </location>
</feature>
<dbReference type="PANTHER" id="PTHR21666">
    <property type="entry name" value="PEPTIDASE-RELATED"/>
    <property type="match status" value="1"/>
</dbReference>
<name>A0A060BSV2_9ACTN</name>
<reference evidence="2" key="1">
    <citation type="journal article" date="2013" name="Environ. Microbiol.">
        <title>Seasonally variable intestinal metagenomes of the red palm weevil (Rhynchophorus ferrugineus).</title>
        <authorList>
            <person name="Jia S."/>
            <person name="Zhang X."/>
            <person name="Zhang G."/>
            <person name="Yin A."/>
            <person name="Zhang S."/>
            <person name="Li F."/>
            <person name="Wang L."/>
            <person name="Zhao D."/>
            <person name="Yun Q."/>
            <person name="Tala"/>
            <person name="Wang J."/>
            <person name="Sun G."/>
            <person name="Baabdullah M."/>
            <person name="Yu X."/>
            <person name="Hu S."/>
            <person name="Al-Mssallem I.S."/>
            <person name="Yu J."/>
        </authorList>
    </citation>
    <scope>NUCLEOTIDE SEQUENCE</scope>
</reference>
<dbReference type="CDD" id="cd12797">
    <property type="entry name" value="M23_peptidase"/>
    <property type="match status" value="1"/>
</dbReference>
<dbReference type="Gene3D" id="2.70.70.10">
    <property type="entry name" value="Glucose Permease (Domain IIA)"/>
    <property type="match status" value="1"/>
</dbReference>
<dbReference type="AlphaFoldDB" id="A0A060BSV2"/>